<dbReference type="SUPFAM" id="SSF54909">
    <property type="entry name" value="Dimeric alpha+beta barrel"/>
    <property type="match status" value="1"/>
</dbReference>
<dbReference type="STRING" id="314271.RB2654_23608"/>
<feature type="domain" description="EthD" evidence="1">
    <location>
        <begin position="16"/>
        <end position="99"/>
    </location>
</feature>
<dbReference type="RefSeq" id="WP_008327671.1">
    <property type="nucleotide sequence ID" value="NZ_AAMT01000016.1"/>
</dbReference>
<evidence type="ECO:0000313" key="3">
    <source>
        <dbReference type="Proteomes" id="UP000002931"/>
    </source>
</evidence>
<protein>
    <recommendedName>
        <fullName evidence="1">EthD domain-containing protein</fullName>
    </recommendedName>
</protein>
<dbReference type="NCBIfam" id="TIGR02118">
    <property type="entry name" value="EthD family reductase"/>
    <property type="match status" value="1"/>
</dbReference>
<gene>
    <name evidence="2" type="ORF">RB2654_23608</name>
</gene>
<dbReference type="HOGENOM" id="CLU_1281937_0_0_5"/>
<sequence>MSETKANKRVVLIGAKDGMTPAEFHAHWSGPHAEIAKDLPGLSHYVQNHVMRTLLVQGGAEDKYLGIPEVMFADPERLHDTIDTWPRRDELKEDEARFLGARIGNWVAHADDAPPIAHRRIIVLFTGVGEAEVQAAVEAIGAVAPCHGERVVDSEPGGVDWIIFVELSPEGQGAEAAQALLAADGPVLSHVTGIGGTGLAYLTYSQVNRLPFDVM</sequence>
<keyword evidence="3" id="KW-1185">Reference proteome</keyword>
<proteinExistence type="predicted"/>
<dbReference type="Proteomes" id="UP000002931">
    <property type="component" value="Unassembled WGS sequence"/>
</dbReference>
<dbReference type="GO" id="GO:0016491">
    <property type="term" value="F:oxidoreductase activity"/>
    <property type="evidence" value="ECO:0007669"/>
    <property type="project" value="InterPro"/>
</dbReference>
<evidence type="ECO:0000259" key="1">
    <source>
        <dbReference type="Pfam" id="PF07110"/>
    </source>
</evidence>
<accession>A3VK97</accession>
<evidence type="ECO:0000313" key="2">
    <source>
        <dbReference type="EMBL" id="EAQ11402.1"/>
    </source>
</evidence>
<comment type="caution">
    <text evidence="2">The sequence shown here is derived from an EMBL/GenBank/DDBJ whole genome shotgun (WGS) entry which is preliminary data.</text>
</comment>
<dbReference type="Gene3D" id="3.30.70.100">
    <property type="match status" value="1"/>
</dbReference>
<dbReference type="Pfam" id="PF07110">
    <property type="entry name" value="EthD"/>
    <property type="match status" value="1"/>
</dbReference>
<dbReference type="InterPro" id="IPR011008">
    <property type="entry name" value="Dimeric_a/b-barrel"/>
</dbReference>
<reference evidence="2 3" key="1">
    <citation type="journal article" date="2010" name="J. Bacteriol.">
        <title>Genome sequences of Pelagibaca bermudensis HTCC2601T and Maritimibacter alkaliphilus HTCC2654T, the type strains of two marine Roseobacter genera.</title>
        <authorList>
            <person name="Thrash J.C."/>
            <person name="Cho J.C."/>
            <person name="Ferriera S."/>
            <person name="Johnson J."/>
            <person name="Vergin K.L."/>
            <person name="Giovannoni S.J."/>
        </authorList>
    </citation>
    <scope>NUCLEOTIDE SEQUENCE [LARGE SCALE GENOMIC DNA]</scope>
    <source>
        <strain evidence="2 3">HTCC2654</strain>
    </source>
</reference>
<name>A3VK97_9RHOB</name>
<organism evidence="2 3">
    <name type="scientific">Maritimibacter alkaliphilus HTCC2654</name>
    <dbReference type="NCBI Taxonomy" id="314271"/>
    <lineage>
        <taxon>Bacteria</taxon>
        <taxon>Pseudomonadati</taxon>
        <taxon>Pseudomonadota</taxon>
        <taxon>Alphaproteobacteria</taxon>
        <taxon>Rhodobacterales</taxon>
        <taxon>Roseobacteraceae</taxon>
        <taxon>Maritimibacter</taxon>
    </lineage>
</organism>
<dbReference type="EMBL" id="AAMT01000016">
    <property type="protein sequence ID" value="EAQ11402.1"/>
    <property type="molecule type" value="Genomic_DNA"/>
</dbReference>
<dbReference type="AlphaFoldDB" id="A3VK97"/>
<dbReference type="OrthoDB" id="6369070at2"/>
<dbReference type="InterPro" id="IPR009799">
    <property type="entry name" value="EthD_dom"/>
</dbReference>